<evidence type="ECO:0000256" key="5">
    <source>
        <dbReference type="PROSITE-ProRule" id="PRU00723"/>
    </source>
</evidence>
<evidence type="ECO:0000259" key="8">
    <source>
        <dbReference type="PROSITE" id="PS50103"/>
    </source>
</evidence>
<dbReference type="EMBL" id="JBGBPQ010000004">
    <property type="protein sequence ID" value="KAL1525619.1"/>
    <property type="molecule type" value="Genomic_DNA"/>
</dbReference>
<dbReference type="GO" id="GO:0061630">
    <property type="term" value="F:ubiquitin protein ligase activity"/>
    <property type="evidence" value="ECO:0007669"/>
    <property type="project" value="InterPro"/>
</dbReference>
<evidence type="ECO:0000256" key="6">
    <source>
        <dbReference type="SAM" id="MobiDB-lite"/>
    </source>
</evidence>
<feature type="domain" description="RING-type" evidence="7">
    <location>
        <begin position="213"/>
        <end position="263"/>
    </location>
</feature>
<dbReference type="Gene3D" id="3.30.40.10">
    <property type="entry name" value="Zinc/RING finger domain, C3HC4 (zinc finger)"/>
    <property type="match status" value="1"/>
</dbReference>
<dbReference type="InterPro" id="IPR045072">
    <property type="entry name" value="MKRN-like"/>
</dbReference>
<keyword evidence="3 5" id="KW-0863">Zinc-finger</keyword>
<evidence type="ECO:0000256" key="3">
    <source>
        <dbReference type="ARBA" id="ARBA00022771"/>
    </source>
</evidence>
<sequence length="367" mass="38870">MPAPCRFFQIGTCRAGSSCRFTHDRTARAVSQEPCKFFAAGYCAHGEHCAFRHGARDASARLHPAAPPSSATPLSSPASSSSDTPLSFLARPSSATPVPPASPPSPRTTLSPAKALSPATTLAASATSLSAAEAPSASATARAPASAALSARASSSPSAAAAAPASAHAPRKPFVLSQQSGFSAAVRGEPAEDAATWITPTDEELRASRGECCAICLEPVVQRNSCFGLLDGCSHAFCLACIRQWRETYAKRPDVARSCPVCRTPSHFVIPSSFVVSDSRKRDLIRGYQKRLRAIPCRHFAFGDGQCPFGNSCFYAHTDRMGRQIHQQPRQAYGAQGSTSLVTYKLSEFLFPNEDAVRLEAIPLAEE</sequence>
<feature type="zinc finger region" description="C3H1-type" evidence="5">
    <location>
        <begin position="291"/>
        <end position="320"/>
    </location>
</feature>
<dbReference type="Pfam" id="PF14608">
    <property type="entry name" value="zf-CCCH_2"/>
    <property type="match status" value="2"/>
</dbReference>
<dbReference type="PANTHER" id="PTHR11224">
    <property type="entry name" value="MAKORIN-RELATED"/>
    <property type="match status" value="1"/>
</dbReference>
<dbReference type="GO" id="GO:0000209">
    <property type="term" value="P:protein polyubiquitination"/>
    <property type="evidence" value="ECO:0007669"/>
    <property type="project" value="InterPro"/>
</dbReference>
<keyword evidence="10" id="KW-1185">Reference proteome</keyword>
<accession>A0AB34JV65</accession>
<evidence type="ECO:0000256" key="1">
    <source>
        <dbReference type="ARBA" id="ARBA00022679"/>
    </source>
</evidence>
<dbReference type="GO" id="GO:0008270">
    <property type="term" value="F:zinc ion binding"/>
    <property type="evidence" value="ECO:0007669"/>
    <property type="project" value="UniProtKB-KW"/>
</dbReference>
<evidence type="ECO:0000313" key="10">
    <source>
        <dbReference type="Proteomes" id="UP001515480"/>
    </source>
</evidence>
<feature type="domain" description="C3H1-type" evidence="8">
    <location>
        <begin position="29"/>
        <end position="56"/>
    </location>
</feature>
<feature type="compositionally biased region" description="Low complexity" evidence="6">
    <location>
        <begin position="68"/>
        <end position="96"/>
    </location>
</feature>
<dbReference type="Pfam" id="PF00642">
    <property type="entry name" value="zf-CCCH"/>
    <property type="match status" value="1"/>
</dbReference>
<dbReference type="SMART" id="SM00184">
    <property type="entry name" value="RING"/>
    <property type="match status" value="1"/>
</dbReference>
<proteinExistence type="predicted"/>
<dbReference type="InterPro" id="IPR017907">
    <property type="entry name" value="Znf_RING_CS"/>
</dbReference>
<dbReference type="SUPFAM" id="SSF57850">
    <property type="entry name" value="RING/U-box"/>
    <property type="match status" value="1"/>
</dbReference>
<dbReference type="Gene3D" id="4.10.1000.10">
    <property type="entry name" value="Zinc finger, CCCH-type"/>
    <property type="match status" value="1"/>
</dbReference>
<evidence type="ECO:0000256" key="2">
    <source>
        <dbReference type="ARBA" id="ARBA00022723"/>
    </source>
</evidence>
<feature type="compositionally biased region" description="Low complexity" evidence="6">
    <location>
        <begin position="107"/>
        <end position="117"/>
    </location>
</feature>
<feature type="region of interest" description="Disordered" evidence="6">
    <location>
        <begin position="60"/>
        <end position="117"/>
    </location>
</feature>
<dbReference type="PANTHER" id="PTHR11224:SF10">
    <property type="entry name" value="IP09428P-RELATED"/>
    <property type="match status" value="1"/>
</dbReference>
<feature type="domain" description="C3H1-type" evidence="8">
    <location>
        <begin position="291"/>
        <end position="320"/>
    </location>
</feature>
<comment type="caution">
    <text evidence="9">The sequence shown here is derived from an EMBL/GenBank/DDBJ whole genome shotgun (WGS) entry which is preliminary data.</text>
</comment>
<dbReference type="CDD" id="cd16521">
    <property type="entry name" value="RING-HC_MKRN"/>
    <property type="match status" value="1"/>
</dbReference>
<gene>
    <name evidence="9" type="ORF">AB1Y20_020472</name>
</gene>
<feature type="zinc finger region" description="C3H1-type" evidence="5">
    <location>
        <begin position="29"/>
        <end position="56"/>
    </location>
</feature>
<feature type="compositionally biased region" description="Pro residues" evidence="6">
    <location>
        <begin position="97"/>
        <end position="106"/>
    </location>
</feature>
<name>A0AB34JV65_PRYPA</name>
<reference evidence="9 10" key="1">
    <citation type="journal article" date="2024" name="Science">
        <title>Giant polyketide synthase enzymes in the biosynthesis of giant marine polyether toxins.</title>
        <authorList>
            <person name="Fallon T.R."/>
            <person name="Shende V.V."/>
            <person name="Wierzbicki I.H."/>
            <person name="Pendleton A.L."/>
            <person name="Watervoot N.F."/>
            <person name="Auber R.P."/>
            <person name="Gonzalez D.J."/>
            <person name="Wisecaver J.H."/>
            <person name="Moore B.S."/>
        </authorList>
    </citation>
    <scope>NUCLEOTIDE SEQUENCE [LARGE SCALE GENOMIC DNA]</scope>
    <source>
        <strain evidence="9 10">12B1</strain>
    </source>
</reference>
<keyword evidence="2 5" id="KW-0479">Metal-binding</keyword>
<dbReference type="SUPFAM" id="SSF90229">
    <property type="entry name" value="CCCH zinc finger"/>
    <property type="match status" value="2"/>
</dbReference>
<dbReference type="PROSITE" id="PS00518">
    <property type="entry name" value="ZF_RING_1"/>
    <property type="match status" value="1"/>
</dbReference>
<dbReference type="AlphaFoldDB" id="A0AB34JV65"/>
<keyword evidence="1" id="KW-0808">Transferase</keyword>
<dbReference type="InterPro" id="IPR013083">
    <property type="entry name" value="Znf_RING/FYVE/PHD"/>
</dbReference>
<evidence type="ECO:0000256" key="4">
    <source>
        <dbReference type="ARBA" id="ARBA00022833"/>
    </source>
</evidence>
<organism evidence="9 10">
    <name type="scientific">Prymnesium parvum</name>
    <name type="common">Toxic golden alga</name>
    <dbReference type="NCBI Taxonomy" id="97485"/>
    <lineage>
        <taxon>Eukaryota</taxon>
        <taxon>Haptista</taxon>
        <taxon>Haptophyta</taxon>
        <taxon>Prymnesiophyceae</taxon>
        <taxon>Prymnesiales</taxon>
        <taxon>Prymnesiaceae</taxon>
        <taxon>Prymnesium</taxon>
    </lineage>
</organism>
<evidence type="ECO:0008006" key="11">
    <source>
        <dbReference type="Google" id="ProtNLM"/>
    </source>
</evidence>
<feature type="zinc finger region" description="C3H1-type" evidence="5">
    <location>
        <begin position="4"/>
        <end position="26"/>
    </location>
</feature>
<dbReference type="SMART" id="SM00356">
    <property type="entry name" value="ZnF_C3H1"/>
    <property type="match status" value="3"/>
</dbReference>
<protein>
    <recommendedName>
        <fullName evidence="11">RING-type E3 ubiquitin transferase</fullName>
    </recommendedName>
</protein>
<dbReference type="Pfam" id="PF13639">
    <property type="entry name" value="zf-RING_2"/>
    <property type="match status" value="1"/>
</dbReference>
<dbReference type="PROSITE" id="PS50089">
    <property type="entry name" value="ZF_RING_2"/>
    <property type="match status" value="1"/>
</dbReference>
<evidence type="ECO:0000313" key="9">
    <source>
        <dbReference type="EMBL" id="KAL1525619.1"/>
    </source>
</evidence>
<dbReference type="InterPro" id="IPR001841">
    <property type="entry name" value="Znf_RING"/>
</dbReference>
<dbReference type="InterPro" id="IPR000571">
    <property type="entry name" value="Znf_CCCH"/>
</dbReference>
<dbReference type="PROSITE" id="PS50103">
    <property type="entry name" value="ZF_C3H1"/>
    <property type="match status" value="3"/>
</dbReference>
<feature type="domain" description="C3H1-type" evidence="8">
    <location>
        <begin position="4"/>
        <end position="26"/>
    </location>
</feature>
<dbReference type="Proteomes" id="UP001515480">
    <property type="component" value="Unassembled WGS sequence"/>
</dbReference>
<keyword evidence="4 5" id="KW-0862">Zinc</keyword>
<evidence type="ECO:0000259" key="7">
    <source>
        <dbReference type="PROSITE" id="PS50089"/>
    </source>
</evidence>
<dbReference type="InterPro" id="IPR036855">
    <property type="entry name" value="Znf_CCCH_sf"/>
</dbReference>